<dbReference type="PROSITE" id="PS50297">
    <property type="entry name" value="ANK_REP_REGION"/>
    <property type="match status" value="2"/>
</dbReference>
<dbReference type="EnsemblMetazoa" id="BGLB037963-RA">
    <property type="protein sequence ID" value="BGLB037963-PA"/>
    <property type="gene ID" value="BGLB037963"/>
</dbReference>
<dbReference type="Pfam" id="PF13637">
    <property type="entry name" value="Ank_4"/>
    <property type="match status" value="1"/>
</dbReference>
<evidence type="ECO:0000256" key="1">
    <source>
        <dbReference type="ARBA" id="ARBA00022737"/>
    </source>
</evidence>
<dbReference type="InterPro" id="IPR050776">
    <property type="entry name" value="Ank_Repeat/CDKN_Inhibitor"/>
</dbReference>
<name>A0A2C9M326_BIOGL</name>
<dbReference type="InterPro" id="IPR002110">
    <property type="entry name" value="Ankyrin_rpt"/>
</dbReference>
<dbReference type="VEuPathDB" id="VectorBase:BGLAX_030073"/>
<dbReference type="Pfam" id="PF12796">
    <property type="entry name" value="Ank_2"/>
    <property type="match status" value="1"/>
</dbReference>
<reference evidence="4" key="1">
    <citation type="submission" date="2020-05" db="UniProtKB">
        <authorList>
            <consortium name="EnsemblMetazoa"/>
        </authorList>
    </citation>
    <scope>IDENTIFICATION</scope>
    <source>
        <strain evidence="4">BB02</strain>
    </source>
</reference>
<dbReference type="SMART" id="SM00248">
    <property type="entry name" value="ANK"/>
    <property type="match status" value="7"/>
</dbReference>
<sequence length="439" mass="46785">MADGPSAITLPVSHHSTSQPSLYQSAISHHSTSQPSLYQSAITLPVSHHSTSQPSAITLPTAQLFYVPVLTRHNNGSGALTVFHLQRLLGVGRATGQDLLQVPWLGHSAAPVDYVGLPVGDKSPVAQCATVCFSLSTAFKLAPLFSSSLISGMFPAITAMCNGVKPSSSAHVISDGMDRRIYSAHLVSVFSAQWFSSSIISGLTYMAPFPTVCGHAEVLDVLLENGAELDVPDKHHAFPVHYAAQMVTSSGASQMILKTLLSNSVSVEAEDKDKRTPIIWAASAGSSQACTILVEFGADVNRADKDDLTALHCASSRGQTACVETLVKNCNADLDPVDKNQCTPLFYAATLGHIECLKKLLDLGADSSRTDTRGRTVAHCAVVSGSTEALQVLSDYNIDLWTRNLKGDQPIHEAAQSGHIGITSYLSFLLPYRQLSYLV</sequence>
<dbReference type="PROSITE" id="PS50088">
    <property type="entry name" value="ANK_REPEAT"/>
    <property type="match status" value="2"/>
</dbReference>
<feature type="repeat" description="ANK" evidence="3">
    <location>
        <begin position="340"/>
        <end position="372"/>
    </location>
</feature>
<gene>
    <name evidence="4" type="primary">106079637</name>
</gene>
<dbReference type="InterPro" id="IPR036770">
    <property type="entry name" value="Ankyrin_rpt-contain_sf"/>
</dbReference>
<dbReference type="Proteomes" id="UP000076420">
    <property type="component" value="Unassembled WGS sequence"/>
</dbReference>
<evidence type="ECO:0000313" key="4">
    <source>
        <dbReference type="EnsemblMetazoa" id="BGLB037963-PA"/>
    </source>
</evidence>
<protein>
    <submittedName>
        <fullName evidence="4">Uncharacterized protein</fullName>
    </submittedName>
</protein>
<dbReference type="Gene3D" id="1.25.40.20">
    <property type="entry name" value="Ankyrin repeat-containing domain"/>
    <property type="match status" value="2"/>
</dbReference>
<proteinExistence type="predicted"/>
<dbReference type="SUPFAM" id="SSF48403">
    <property type="entry name" value="Ankyrin repeat"/>
    <property type="match status" value="1"/>
</dbReference>
<dbReference type="PANTHER" id="PTHR24201">
    <property type="entry name" value="ANK_REP_REGION DOMAIN-CONTAINING PROTEIN"/>
    <property type="match status" value="1"/>
</dbReference>
<dbReference type="KEGG" id="bgt:106079637"/>
<evidence type="ECO:0000313" key="5">
    <source>
        <dbReference type="Proteomes" id="UP000076420"/>
    </source>
</evidence>
<keyword evidence="1" id="KW-0677">Repeat</keyword>
<evidence type="ECO:0000256" key="2">
    <source>
        <dbReference type="ARBA" id="ARBA00023043"/>
    </source>
</evidence>
<keyword evidence="2 3" id="KW-0040">ANK repeat</keyword>
<dbReference type="VEuPathDB" id="VectorBase:BGLB037963"/>
<feature type="repeat" description="ANK" evidence="3">
    <location>
        <begin position="273"/>
        <end position="305"/>
    </location>
</feature>
<evidence type="ECO:0000256" key="3">
    <source>
        <dbReference type="PROSITE-ProRule" id="PRU00023"/>
    </source>
</evidence>
<dbReference type="STRING" id="6526.A0A2C9M326"/>
<dbReference type="AlphaFoldDB" id="A0A2C9M326"/>
<organism evidence="4 5">
    <name type="scientific">Biomphalaria glabrata</name>
    <name type="common">Bloodfluke planorb</name>
    <name type="synonym">Freshwater snail</name>
    <dbReference type="NCBI Taxonomy" id="6526"/>
    <lineage>
        <taxon>Eukaryota</taxon>
        <taxon>Metazoa</taxon>
        <taxon>Spiralia</taxon>
        <taxon>Lophotrochozoa</taxon>
        <taxon>Mollusca</taxon>
        <taxon>Gastropoda</taxon>
        <taxon>Heterobranchia</taxon>
        <taxon>Euthyneura</taxon>
        <taxon>Panpulmonata</taxon>
        <taxon>Hygrophila</taxon>
        <taxon>Lymnaeoidea</taxon>
        <taxon>Planorbidae</taxon>
        <taxon>Biomphalaria</taxon>
    </lineage>
</organism>
<accession>A0A2C9M326</accession>